<keyword evidence="4 5" id="KW-0012">Acyltransferase</keyword>
<dbReference type="EC" id="2.3.1.51" evidence="5"/>
<keyword evidence="6" id="KW-0472">Membrane</keyword>
<keyword evidence="3 5" id="KW-0808">Transferase</keyword>
<keyword evidence="6" id="KW-1133">Transmembrane helix</keyword>
<reference evidence="8" key="2">
    <citation type="submission" date="2016-04" db="UniProtKB">
        <authorList>
            <consortium name="EnsemblMetazoa"/>
        </authorList>
    </citation>
    <scope>IDENTIFICATION</scope>
</reference>
<dbReference type="FunCoup" id="A0A158P407">
    <property type="interactions" value="561"/>
</dbReference>
<dbReference type="PANTHER" id="PTHR10434:SF11">
    <property type="entry name" value="1-ACYL-SN-GLYCEROL-3-PHOSPHATE ACYLTRANSFERASE"/>
    <property type="match status" value="1"/>
</dbReference>
<gene>
    <name evidence="8" type="primary">105627848</name>
</gene>
<dbReference type="OrthoDB" id="202234at2759"/>
<dbReference type="EMBL" id="ADTU01008098">
    <property type="status" value="NOT_ANNOTATED_CDS"/>
    <property type="molecule type" value="Genomic_DNA"/>
</dbReference>
<dbReference type="GO" id="GO:0016020">
    <property type="term" value="C:membrane"/>
    <property type="evidence" value="ECO:0007669"/>
    <property type="project" value="InterPro"/>
</dbReference>
<dbReference type="Pfam" id="PF01553">
    <property type="entry name" value="Acyltransferase"/>
    <property type="match status" value="1"/>
</dbReference>
<dbReference type="GO" id="GO:0003841">
    <property type="term" value="F:1-acylglycerol-3-phosphate O-acyltransferase activity"/>
    <property type="evidence" value="ECO:0007669"/>
    <property type="project" value="UniProtKB-UniRule"/>
</dbReference>
<dbReference type="EnsemblMetazoa" id="XM_012209125.1">
    <property type="protein sequence ID" value="XP_012064515.1"/>
    <property type="gene ID" value="LOC105627848"/>
</dbReference>
<keyword evidence="5" id="KW-0443">Lipid metabolism</keyword>
<dbReference type="KEGG" id="acep:105627848"/>
<evidence type="ECO:0000256" key="6">
    <source>
        <dbReference type="SAM" id="Phobius"/>
    </source>
</evidence>
<dbReference type="eggNOG" id="KOG2848">
    <property type="taxonomic scope" value="Eukaryota"/>
</dbReference>
<dbReference type="STRING" id="12957.A0A158P407"/>
<sequence length="392" mass="44127">MNWIWHSSDVSQELHYPTELNQKPSQVSPRSQLYALNLFLDDQGVLRVGSGILSPPNTPWKSVAYTESDKTAFLNLSRSPFVKLVTSMHHLHPIEENHAAVANGQSSSRMHKAGSVLCGIYLTTGIVLLFVFIMLCALSENMRYRAKFTFFIVASALAAGLWVPFMLFRIGSWRNALVPARCVVTVAKIIGMNFHFRGKENIVKDSGCIVLINHQSSLDLCVLGELWLAMDNCTVISKKEILYLGPFGLACWLWGTLFIDRKNVGESCQIINATAESIRLAKRRLLLFPEGHRHSGNSLLPFKKGAFHVAIESQMPIQPVIVSKYYFLDDKLKRFYSGSSYITVLPPIPTVGMTKDDLPKLMEQAYKVMNKTFVESSTECLEEQIQSLLKYE</sequence>
<dbReference type="Proteomes" id="UP000005205">
    <property type="component" value="Unassembled WGS sequence"/>
</dbReference>
<accession>A0A158P407</accession>
<keyword evidence="6" id="KW-0812">Transmembrane</keyword>
<protein>
    <recommendedName>
        <fullName evidence="5">1-acyl-sn-glycerol-3-phosphate acyltransferase</fullName>
        <ecNumber evidence="5">2.3.1.51</ecNumber>
    </recommendedName>
</protein>
<evidence type="ECO:0000256" key="2">
    <source>
        <dbReference type="ARBA" id="ARBA00008655"/>
    </source>
</evidence>
<feature type="transmembrane region" description="Helical" evidence="6">
    <location>
        <begin position="119"/>
        <end position="138"/>
    </location>
</feature>
<comment type="catalytic activity">
    <reaction evidence="5">
        <text>a 1-acyl-sn-glycero-3-phosphate + an acyl-CoA = a 1,2-diacyl-sn-glycero-3-phosphate + CoA</text>
        <dbReference type="Rhea" id="RHEA:19709"/>
        <dbReference type="ChEBI" id="CHEBI:57287"/>
        <dbReference type="ChEBI" id="CHEBI:57970"/>
        <dbReference type="ChEBI" id="CHEBI:58342"/>
        <dbReference type="ChEBI" id="CHEBI:58608"/>
        <dbReference type="EC" id="2.3.1.51"/>
    </reaction>
</comment>
<evidence type="ECO:0000259" key="7">
    <source>
        <dbReference type="SMART" id="SM00563"/>
    </source>
</evidence>
<evidence type="ECO:0000256" key="1">
    <source>
        <dbReference type="ARBA" id="ARBA00004728"/>
    </source>
</evidence>
<keyword evidence="5" id="KW-0444">Lipid biosynthesis</keyword>
<dbReference type="EMBL" id="ADTU01008102">
    <property type="status" value="NOT_ANNOTATED_CDS"/>
    <property type="molecule type" value="Genomic_DNA"/>
</dbReference>
<keyword evidence="5" id="KW-0594">Phospholipid biosynthesis</keyword>
<dbReference type="GO" id="GO:0006654">
    <property type="term" value="P:phosphatidic acid biosynthetic process"/>
    <property type="evidence" value="ECO:0007669"/>
    <property type="project" value="TreeGrafter"/>
</dbReference>
<proteinExistence type="inferred from homology"/>
<dbReference type="EMBL" id="ADTU01008100">
    <property type="status" value="NOT_ANNOTATED_CDS"/>
    <property type="molecule type" value="Genomic_DNA"/>
</dbReference>
<dbReference type="EMBL" id="ADTU01008095">
    <property type="status" value="NOT_ANNOTATED_CDS"/>
    <property type="molecule type" value="Genomic_DNA"/>
</dbReference>
<dbReference type="AlphaFoldDB" id="A0A158P407"/>
<dbReference type="InParanoid" id="A0A158P407"/>
<dbReference type="SMART" id="SM00563">
    <property type="entry name" value="PlsC"/>
    <property type="match status" value="1"/>
</dbReference>
<evidence type="ECO:0000256" key="4">
    <source>
        <dbReference type="ARBA" id="ARBA00023315"/>
    </source>
</evidence>
<dbReference type="EMBL" id="ADTU01008097">
    <property type="status" value="NOT_ANNOTATED_CDS"/>
    <property type="molecule type" value="Genomic_DNA"/>
</dbReference>
<evidence type="ECO:0000313" key="8">
    <source>
        <dbReference type="EnsemblMetazoa" id="XP_012064515.1"/>
    </source>
</evidence>
<evidence type="ECO:0000256" key="3">
    <source>
        <dbReference type="ARBA" id="ARBA00022679"/>
    </source>
</evidence>
<reference evidence="9" key="1">
    <citation type="journal article" date="2011" name="PLoS Genet.">
        <title>The genome sequence of the leaf-cutter ant Atta cephalotes reveals insights into its obligate symbiotic lifestyle.</title>
        <authorList>
            <person name="Suen G."/>
            <person name="Teiling C."/>
            <person name="Li L."/>
            <person name="Holt C."/>
            <person name="Abouheif E."/>
            <person name="Bornberg-Bauer E."/>
            <person name="Bouffard P."/>
            <person name="Caldera E.J."/>
            <person name="Cash E."/>
            <person name="Cavanaugh A."/>
            <person name="Denas O."/>
            <person name="Elhaik E."/>
            <person name="Fave M.J."/>
            <person name="Gadau J."/>
            <person name="Gibson J.D."/>
            <person name="Graur D."/>
            <person name="Grubbs K.J."/>
            <person name="Hagen D.E."/>
            <person name="Harkins T.T."/>
            <person name="Helmkampf M."/>
            <person name="Hu H."/>
            <person name="Johnson B.R."/>
            <person name="Kim J."/>
            <person name="Marsh S.E."/>
            <person name="Moeller J.A."/>
            <person name="Munoz-Torres M.C."/>
            <person name="Murphy M.C."/>
            <person name="Naughton M.C."/>
            <person name="Nigam S."/>
            <person name="Overson R."/>
            <person name="Rajakumar R."/>
            <person name="Reese J.T."/>
            <person name="Scott J.J."/>
            <person name="Smith C.R."/>
            <person name="Tao S."/>
            <person name="Tsutsui N.D."/>
            <person name="Viljakainen L."/>
            <person name="Wissler L."/>
            <person name="Yandell M.D."/>
            <person name="Zimmer F."/>
            <person name="Taylor J."/>
            <person name="Slater S.C."/>
            <person name="Clifton S.W."/>
            <person name="Warren W.C."/>
            <person name="Elsik C.G."/>
            <person name="Smith C.D."/>
            <person name="Weinstock G.M."/>
            <person name="Gerardo N.M."/>
            <person name="Currie C.R."/>
        </authorList>
    </citation>
    <scope>NUCLEOTIDE SEQUENCE [LARGE SCALE GENOMIC DNA]</scope>
</reference>
<feature type="transmembrane region" description="Helical" evidence="6">
    <location>
        <begin position="150"/>
        <end position="170"/>
    </location>
</feature>
<dbReference type="InterPro" id="IPR002123">
    <property type="entry name" value="Plipid/glycerol_acylTrfase"/>
</dbReference>
<dbReference type="CDD" id="cd07989">
    <property type="entry name" value="LPLAT_AGPAT-like"/>
    <property type="match status" value="1"/>
</dbReference>
<dbReference type="GO" id="GO:0005783">
    <property type="term" value="C:endoplasmic reticulum"/>
    <property type="evidence" value="ECO:0007669"/>
    <property type="project" value="TreeGrafter"/>
</dbReference>
<comment type="pathway">
    <text evidence="1">Phospholipid metabolism; CDP-diacylglycerol biosynthesis; CDP-diacylglycerol from sn-glycerol 3-phosphate: step 2/3.</text>
</comment>
<dbReference type="EMBL" id="ADTU01008101">
    <property type="status" value="NOT_ANNOTATED_CDS"/>
    <property type="molecule type" value="Genomic_DNA"/>
</dbReference>
<comment type="domain">
    <text evidence="5">The HXXXXD motif is essential for acyltransferase activity and may constitute the binding site for the phosphate moiety of the glycerol-3-phosphate.</text>
</comment>
<dbReference type="PANTHER" id="PTHR10434">
    <property type="entry name" value="1-ACYL-SN-GLYCEROL-3-PHOSPHATE ACYLTRANSFERASE"/>
    <property type="match status" value="1"/>
</dbReference>
<comment type="similarity">
    <text evidence="2 5">Belongs to the 1-acyl-sn-glycerol-3-phosphate acyltransferase family.</text>
</comment>
<dbReference type="InterPro" id="IPR004552">
    <property type="entry name" value="AGP_acyltrans"/>
</dbReference>
<dbReference type="EMBL" id="ADTU01008099">
    <property type="status" value="NOT_ANNOTATED_CDS"/>
    <property type="molecule type" value="Genomic_DNA"/>
</dbReference>
<keyword evidence="5" id="KW-1208">Phospholipid metabolism</keyword>
<dbReference type="SUPFAM" id="SSF69593">
    <property type="entry name" value="Glycerol-3-phosphate (1)-acyltransferase"/>
    <property type="match status" value="1"/>
</dbReference>
<dbReference type="NCBIfam" id="TIGR00530">
    <property type="entry name" value="AGP_acyltrn"/>
    <property type="match status" value="1"/>
</dbReference>
<feature type="domain" description="Phospholipid/glycerol acyltransferase" evidence="7">
    <location>
        <begin position="208"/>
        <end position="325"/>
    </location>
</feature>
<dbReference type="EMBL" id="ADTU01008096">
    <property type="status" value="NOT_ANNOTATED_CDS"/>
    <property type="molecule type" value="Genomic_DNA"/>
</dbReference>
<keyword evidence="9" id="KW-1185">Reference proteome</keyword>
<organism evidence="8 9">
    <name type="scientific">Atta cephalotes</name>
    <name type="common">Leafcutter ant</name>
    <dbReference type="NCBI Taxonomy" id="12957"/>
    <lineage>
        <taxon>Eukaryota</taxon>
        <taxon>Metazoa</taxon>
        <taxon>Ecdysozoa</taxon>
        <taxon>Arthropoda</taxon>
        <taxon>Hexapoda</taxon>
        <taxon>Insecta</taxon>
        <taxon>Pterygota</taxon>
        <taxon>Neoptera</taxon>
        <taxon>Endopterygota</taxon>
        <taxon>Hymenoptera</taxon>
        <taxon>Apocrita</taxon>
        <taxon>Aculeata</taxon>
        <taxon>Formicoidea</taxon>
        <taxon>Formicidae</taxon>
        <taxon>Myrmicinae</taxon>
        <taxon>Atta</taxon>
    </lineage>
</organism>
<name>A0A158P407_ATTCE</name>
<evidence type="ECO:0000313" key="9">
    <source>
        <dbReference type="Proteomes" id="UP000005205"/>
    </source>
</evidence>
<evidence type="ECO:0000256" key="5">
    <source>
        <dbReference type="RuleBase" id="RU361267"/>
    </source>
</evidence>